<feature type="chain" id="PRO_5043897136" evidence="2">
    <location>
        <begin position="20"/>
        <end position="226"/>
    </location>
</feature>
<accession>A0AAU9JBZ1</accession>
<keyword evidence="4" id="KW-1185">Reference proteome</keyword>
<gene>
    <name evidence="3" type="ORF">BSTOLATCC_MIC33082</name>
</gene>
<keyword evidence="1" id="KW-1133">Transmembrane helix</keyword>
<feature type="signal peptide" evidence="2">
    <location>
        <begin position="1"/>
        <end position="19"/>
    </location>
</feature>
<evidence type="ECO:0000256" key="2">
    <source>
        <dbReference type="SAM" id="SignalP"/>
    </source>
</evidence>
<keyword evidence="2" id="KW-0732">Signal</keyword>
<evidence type="ECO:0000313" key="3">
    <source>
        <dbReference type="EMBL" id="CAG9323181.1"/>
    </source>
</evidence>
<proteinExistence type="predicted"/>
<evidence type="ECO:0000256" key="1">
    <source>
        <dbReference type="SAM" id="Phobius"/>
    </source>
</evidence>
<dbReference type="Proteomes" id="UP001162131">
    <property type="component" value="Unassembled WGS sequence"/>
</dbReference>
<sequence>MVAFIMKIWFIALLALVFALEEPDPINDQERNDEVAQAQARARWIACLLISRTKLSQHSSEISSIYSASKFDKDLIEKKIIGEILYKCDQLLSWKQAEELLAADEINLEKPEIKELTTIDKDFYINPKSDIKLTQQQEDLIKKIIAEAKKTGDGFDQDPPTVPGFDAQAYIQSKGLLPPAVYYLGLGGGVLLLVGLAFFILKKATAVEEKKPAGAEKKSKKEKKEQ</sequence>
<feature type="transmembrane region" description="Helical" evidence="1">
    <location>
        <begin position="180"/>
        <end position="201"/>
    </location>
</feature>
<dbReference type="AlphaFoldDB" id="A0AAU9JBZ1"/>
<reference evidence="3" key="1">
    <citation type="submission" date="2021-09" db="EMBL/GenBank/DDBJ databases">
        <authorList>
            <consortium name="AG Swart"/>
            <person name="Singh M."/>
            <person name="Singh A."/>
            <person name="Seah K."/>
            <person name="Emmerich C."/>
        </authorList>
    </citation>
    <scope>NUCLEOTIDE SEQUENCE</scope>
    <source>
        <strain evidence="3">ATCC30299</strain>
    </source>
</reference>
<protein>
    <submittedName>
        <fullName evidence="3">Uncharacterized protein</fullName>
    </submittedName>
</protein>
<dbReference type="EMBL" id="CAJZBQ010000033">
    <property type="protein sequence ID" value="CAG9323181.1"/>
    <property type="molecule type" value="Genomic_DNA"/>
</dbReference>
<organism evidence="3 4">
    <name type="scientific">Blepharisma stoltei</name>
    <dbReference type="NCBI Taxonomy" id="1481888"/>
    <lineage>
        <taxon>Eukaryota</taxon>
        <taxon>Sar</taxon>
        <taxon>Alveolata</taxon>
        <taxon>Ciliophora</taxon>
        <taxon>Postciliodesmatophora</taxon>
        <taxon>Heterotrichea</taxon>
        <taxon>Heterotrichida</taxon>
        <taxon>Blepharismidae</taxon>
        <taxon>Blepharisma</taxon>
    </lineage>
</organism>
<keyword evidence="1" id="KW-0812">Transmembrane</keyword>
<comment type="caution">
    <text evidence="3">The sequence shown here is derived from an EMBL/GenBank/DDBJ whole genome shotgun (WGS) entry which is preliminary data.</text>
</comment>
<name>A0AAU9JBZ1_9CILI</name>
<keyword evidence="1" id="KW-0472">Membrane</keyword>
<evidence type="ECO:0000313" key="4">
    <source>
        <dbReference type="Proteomes" id="UP001162131"/>
    </source>
</evidence>